<dbReference type="EMBL" id="UINC01154041">
    <property type="protein sequence ID" value="SVD49102.1"/>
    <property type="molecule type" value="Genomic_DNA"/>
</dbReference>
<gene>
    <name evidence="2" type="ORF">METZ01_LOCUS401956</name>
</gene>
<reference evidence="2" key="1">
    <citation type="submission" date="2018-05" db="EMBL/GenBank/DDBJ databases">
        <authorList>
            <person name="Lanie J.A."/>
            <person name="Ng W.-L."/>
            <person name="Kazmierczak K.M."/>
            <person name="Andrzejewski T.M."/>
            <person name="Davidsen T.M."/>
            <person name="Wayne K.J."/>
            <person name="Tettelin H."/>
            <person name="Glass J.I."/>
            <person name="Rusch D."/>
            <person name="Podicherti R."/>
            <person name="Tsui H.-C.T."/>
            <person name="Winkler M.E."/>
        </authorList>
    </citation>
    <scope>NUCLEOTIDE SEQUENCE</scope>
</reference>
<keyword evidence="1" id="KW-0472">Membrane</keyword>
<feature type="transmembrane region" description="Helical" evidence="1">
    <location>
        <begin position="52"/>
        <end position="71"/>
    </location>
</feature>
<dbReference type="AlphaFoldDB" id="A0A382VRH8"/>
<keyword evidence="1" id="KW-1133">Transmembrane helix</keyword>
<sequence>MIKKILLICCYFDYHPKTRLIDVKIGFGPSGKIEKVECQICQKVFINENKQINLKIVILGAILLFFILLLLF</sequence>
<protein>
    <submittedName>
        <fullName evidence="2">Uncharacterized protein</fullName>
    </submittedName>
</protein>
<evidence type="ECO:0000256" key="1">
    <source>
        <dbReference type="SAM" id="Phobius"/>
    </source>
</evidence>
<name>A0A382VRH8_9ZZZZ</name>
<keyword evidence="1" id="KW-0812">Transmembrane</keyword>
<proteinExistence type="predicted"/>
<evidence type="ECO:0000313" key="2">
    <source>
        <dbReference type="EMBL" id="SVD49102.1"/>
    </source>
</evidence>
<accession>A0A382VRH8</accession>
<organism evidence="2">
    <name type="scientific">marine metagenome</name>
    <dbReference type="NCBI Taxonomy" id="408172"/>
    <lineage>
        <taxon>unclassified sequences</taxon>
        <taxon>metagenomes</taxon>
        <taxon>ecological metagenomes</taxon>
    </lineage>
</organism>